<sequence length="400" mass="44064">MRKSSVFYGGIISLLVAVIVAAWWYKNSTAPESDFKLEDGYSVVITGDSLSFNSFEFDSFEPLAPADYAYKNPYGLASWGHMTRDTLYSSADGFRLGDTLSYEVTKGVTPHRNVNGLYGSPFNGRMRTYLVPNKDSVITIKGVGGDYPGVARLMFFTGASDFTNIAKFDIYSNGVYQRTVSLKGDDNFYRGRYQLNVDGIPVEAGGSVVIKNIVPASNDGSPAAVQIVGVSLTQPSVHMTGHGMWTSQQVLDDFDNMVGQYKPDLVFYQIGANDIGLNIPVATFKANLELFVQKVRALKPSAKIVLITATPSKYHPNRTDAAGYLNAAQQVSQQYDCKLVDLYELLSGLDPAKWRHDDVHASIEGGQLIYDEIRKKAFPGVKLGSGYKPDARYQVDREPR</sequence>
<organism evidence="3 4">
    <name type="scientific">Pseudomonas lactis</name>
    <dbReference type="NCBI Taxonomy" id="1615674"/>
    <lineage>
        <taxon>Bacteria</taxon>
        <taxon>Pseudomonadati</taxon>
        <taxon>Pseudomonadota</taxon>
        <taxon>Gammaproteobacteria</taxon>
        <taxon>Pseudomonadales</taxon>
        <taxon>Pseudomonadaceae</taxon>
        <taxon>Pseudomonas</taxon>
    </lineage>
</organism>
<dbReference type="InterPro" id="IPR013830">
    <property type="entry name" value="SGNH_hydro"/>
</dbReference>
<reference evidence="3 4" key="1">
    <citation type="submission" date="2019-11" db="EMBL/GenBank/DDBJ databases">
        <title>Epiphytic Pseudomonas syringae from cherry orchards.</title>
        <authorList>
            <person name="Hulin M.T."/>
        </authorList>
    </citation>
    <scope>NUCLEOTIDE SEQUENCE [LARGE SCALE GENOMIC DNA]</scope>
    <source>
        <strain evidence="3 4">PA-6-3B</strain>
    </source>
</reference>
<keyword evidence="1" id="KW-1133">Transmembrane helix</keyword>
<comment type="caution">
    <text evidence="3">The sequence shown here is derived from an EMBL/GenBank/DDBJ whole genome shotgun (WGS) entry which is preliminary data.</text>
</comment>
<keyword evidence="1" id="KW-0472">Membrane</keyword>
<dbReference type="PANTHER" id="PTHR30383:SF5">
    <property type="entry name" value="SGNH HYDROLASE-TYPE ESTERASE DOMAIN-CONTAINING PROTEIN"/>
    <property type="match status" value="1"/>
</dbReference>
<name>A0ABS9FVU8_9PSED</name>
<evidence type="ECO:0000313" key="3">
    <source>
        <dbReference type="EMBL" id="MCF5156274.1"/>
    </source>
</evidence>
<accession>A0ABS9FVU8</accession>
<evidence type="ECO:0000259" key="2">
    <source>
        <dbReference type="Pfam" id="PF13472"/>
    </source>
</evidence>
<protein>
    <recommendedName>
        <fullName evidence="2">SGNH hydrolase-type esterase domain-containing protein</fullName>
    </recommendedName>
</protein>
<keyword evidence="4" id="KW-1185">Reference proteome</keyword>
<dbReference type="Proteomes" id="UP000814074">
    <property type="component" value="Unassembled WGS sequence"/>
</dbReference>
<evidence type="ECO:0000256" key="1">
    <source>
        <dbReference type="SAM" id="Phobius"/>
    </source>
</evidence>
<dbReference type="RefSeq" id="WP_120249063.1">
    <property type="nucleotide sequence ID" value="NZ_JAEHTJ010000007.1"/>
</dbReference>
<keyword evidence="1" id="KW-0812">Transmembrane</keyword>
<evidence type="ECO:0000313" key="4">
    <source>
        <dbReference type="Proteomes" id="UP000814074"/>
    </source>
</evidence>
<dbReference type="Pfam" id="PF13472">
    <property type="entry name" value="Lipase_GDSL_2"/>
    <property type="match status" value="1"/>
</dbReference>
<dbReference type="InterPro" id="IPR051532">
    <property type="entry name" value="Ester_Hydrolysis_Enzymes"/>
</dbReference>
<feature type="domain" description="SGNH hydrolase-type esterase" evidence="2">
    <location>
        <begin position="218"/>
        <end position="367"/>
    </location>
</feature>
<proteinExistence type="predicted"/>
<gene>
    <name evidence="3" type="ORF">GIW47_27135</name>
</gene>
<dbReference type="Gene3D" id="3.40.50.1110">
    <property type="entry name" value="SGNH hydrolase"/>
    <property type="match status" value="1"/>
</dbReference>
<dbReference type="EMBL" id="WKDU01000054">
    <property type="protein sequence ID" value="MCF5156274.1"/>
    <property type="molecule type" value="Genomic_DNA"/>
</dbReference>
<dbReference type="CDD" id="cd00229">
    <property type="entry name" value="SGNH_hydrolase"/>
    <property type="match status" value="1"/>
</dbReference>
<feature type="transmembrane region" description="Helical" evidence="1">
    <location>
        <begin position="7"/>
        <end position="25"/>
    </location>
</feature>
<dbReference type="InterPro" id="IPR036514">
    <property type="entry name" value="SGNH_hydro_sf"/>
</dbReference>
<dbReference type="PANTHER" id="PTHR30383">
    <property type="entry name" value="THIOESTERASE 1/PROTEASE 1/LYSOPHOSPHOLIPASE L1"/>
    <property type="match status" value="1"/>
</dbReference>
<dbReference type="SUPFAM" id="SSF52266">
    <property type="entry name" value="SGNH hydrolase"/>
    <property type="match status" value="1"/>
</dbReference>